<keyword evidence="4" id="KW-1185">Reference proteome</keyword>
<evidence type="ECO:0000256" key="1">
    <source>
        <dbReference type="SAM" id="SignalP"/>
    </source>
</evidence>
<dbReference type="EMBL" id="JBFNQD010000014">
    <property type="protein sequence ID" value="MEW9309388.1"/>
    <property type="molecule type" value="Genomic_DNA"/>
</dbReference>
<sequence>MMISRAFLLGGGIAFAATTALAHSPQSKAGGASAAPVFEQALPNVPGKTMTSVLVRYAPGGKSPAHTHSRTAFVFAYVLSGSIRSQVNGGPVKVYRAGESWFEEPGAHHQISENASKTKPASLLAVFVADTGDRNLTVYDQEK</sequence>
<organism evidence="3 4">
    <name type="scientific">Labrys neptuniae</name>
    <dbReference type="NCBI Taxonomy" id="376174"/>
    <lineage>
        <taxon>Bacteria</taxon>
        <taxon>Pseudomonadati</taxon>
        <taxon>Pseudomonadota</taxon>
        <taxon>Alphaproteobacteria</taxon>
        <taxon>Hyphomicrobiales</taxon>
        <taxon>Xanthobacteraceae</taxon>
        <taxon>Labrys</taxon>
    </lineage>
</organism>
<feature type="domain" description="Cupin type-2" evidence="2">
    <location>
        <begin position="54"/>
        <end position="127"/>
    </location>
</feature>
<gene>
    <name evidence="3" type="ORF">ABXS05_27810</name>
</gene>
<feature type="signal peptide" evidence="1">
    <location>
        <begin position="1"/>
        <end position="22"/>
    </location>
</feature>
<accession>A0ABV3PVE0</accession>
<dbReference type="InterPro" id="IPR014710">
    <property type="entry name" value="RmlC-like_jellyroll"/>
</dbReference>
<comment type="caution">
    <text evidence="3">The sequence shown here is derived from an EMBL/GenBank/DDBJ whole genome shotgun (WGS) entry which is preliminary data.</text>
</comment>
<dbReference type="Pfam" id="PF07883">
    <property type="entry name" value="Cupin_2"/>
    <property type="match status" value="1"/>
</dbReference>
<evidence type="ECO:0000313" key="4">
    <source>
        <dbReference type="Proteomes" id="UP001555786"/>
    </source>
</evidence>
<dbReference type="InterPro" id="IPR013096">
    <property type="entry name" value="Cupin_2"/>
</dbReference>
<evidence type="ECO:0000313" key="3">
    <source>
        <dbReference type="EMBL" id="MEW9309388.1"/>
    </source>
</evidence>
<dbReference type="InterPro" id="IPR011051">
    <property type="entry name" value="RmlC_Cupin_sf"/>
</dbReference>
<dbReference type="CDD" id="cd02234">
    <property type="entry name" value="cupin_BLR7677-like"/>
    <property type="match status" value="1"/>
</dbReference>
<dbReference type="PANTHER" id="PTHR38599">
    <property type="entry name" value="CUPIN DOMAIN PROTEIN (AFU_ORTHOLOGUE AFUA_3G13620)"/>
    <property type="match status" value="1"/>
</dbReference>
<keyword evidence="1" id="KW-0732">Signal</keyword>
<proteinExistence type="predicted"/>
<dbReference type="Proteomes" id="UP001555786">
    <property type="component" value="Unassembled WGS sequence"/>
</dbReference>
<dbReference type="PANTHER" id="PTHR38599:SF1">
    <property type="entry name" value="CUPIN DOMAIN PROTEIN (AFU_ORTHOLOGUE AFUA_3G13620)"/>
    <property type="match status" value="1"/>
</dbReference>
<evidence type="ECO:0000259" key="2">
    <source>
        <dbReference type="Pfam" id="PF07883"/>
    </source>
</evidence>
<reference evidence="3 4" key="1">
    <citation type="submission" date="2024-07" db="EMBL/GenBank/DDBJ databases">
        <title>Description of Labrys sedimenti sp. nov., isolated from a diclofenac-degrading enrichment culture.</title>
        <authorList>
            <person name="Tancsics A."/>
            <person name="Csepanyi A."/>
        </authorList>
    </citation>
    <scope>NUCLEOTIDE SEQUENCE [LARGE SCALE GENOMIC DNA]</scope>
    <source>
        <strain evidence="3 4">LMG 23578</strain>
    </source>
</reference>
<dbReference type="SUPFAM" id="SSF51182">
    <property type="entry name" value="RmlC-like cupins"/>
    <property type="match status" value="1"/>
</dbReference>
<feature type="chain" id="PRO_5045178810" evidence="1">
    <location>
        <begin position="23"/>
        <end position="143"/>
    </location>
</feature>
<dbReference type="Gene3D" id="2.60.120.10">
    <property type="entry name" value="Jelly Rolls"/>
    <property type="match status" value="1"/>
</dbReference>
<name>A0ABV3PVE0_9HYPH</name>
<protein>
    <submittedName>
        <fullName evidence="3">Cupin domain-containing protein</fullName>
    </submittedName>
</protein>